<evidence type="ECO:0000256" key="10">
    <source>
        <dbReference type="SAM" id="SignalP"/>
    </source>
</evidence>
<dbReference type="GO" id="GO:0016567">
    <property type="term" value="P:protein ubiquitination"/>
    <property type="evidence" value="ECO:0007669"/>
    <property type="project" value="UniProtKB-ARBA"/>
</dbReference>
<dbReference type="InterPro" id="IPR001841">
    <property type="entry name" value="Znf_RING"/>
</dbReference>
<dbReference type="GO" id="GO:0061630">
    <property type="term" value="F:ubiquitin protein ligase activity"/>
    <property type="evidence" value="ECO:0007669"/>
    <property type="project" value="UniProtKB-EC"/>
</dbReference>
<feature type="region of interest" description="Disordered" evidence="9">
    <location>
        <begin position="404"/>
        <end position="475"/>
    </location>
</feature>
<dbReference type="AlphaFoldDB" id="A0A9P7YC67"/>
<dbReference type="InterPro" id="IPR013083">
    <property type="entry name" value="Znf_RING/FYVE/PHD"/>
</dbReference>
<feature type="chain" id="PRO_5040405844" description="RING-type E3 ubiquitin transferase" evidence="10">
    <location>
        <begin position="34"/>
        <end position="565"/>
    </location>
</feature>
<evidence type="ECO:0000256" key="7">
    <source>
        <dbReference type="ARBA" id="ARBA00022833"/>
    </source>
</evidence>
<dbReference type="SMART" id="SM00184">
    <property type="entry name" value="RING"/>
    <property type="match status" value="1"/>
</dbReference>
<dbReference type="PANTHER" id="PTHR45931">
    <property type="entry name" value="SI:CH211-59O9.10"/>
    <property type="match status" value="1"/>
</dbReference>
<evidence type="ECO:0000256" key="5">
    <source>
        <dbReference type="ARBA" id="ARBA00022771"/>
    </source>
</evidence>
<keyword evidence="13" id="KW-1185">Reference proteome</keyword>
<evidence type="ECO:0000259" key="11">
    <source>
        <dbReference type="PROSITE" id="PS50089"/>
    </source>
</evidence>
<dbReference type="GO" id="GO:0005634">
    <property type="term" value="C:nucleus"/>
    <property type="evidence" value="ECO:0007669"/>
    <property type="project" value="TreeGrafter"/>
</dbReference>
<feature type="domain" description="RING-type" evidence="11">
    <location>
        <begin position="357"/>
        <end position="398"/>
    </location>
</feature>
<feature type="region of interest" description="Disordered" evidence="9">
    <location>
        <begin position="221"/>
        <end position="252"/>
    </location>
</feature>
<dbReference type="EC" id="2.3.2.27" evidence="2"/>
<protein>
    <recommendedName>
        <fullName evidence="2">RING-type E3 ubiquitin transferase</fullName>
        <ecNumber evidence="2">2.3.2.27</ecNumber>
    </recommendedName>
</protein>
<keyword evidence="3" id="KW-0808">Transferase</keyword>
<feature type="compositionally biased region" description="Polar residues" evidence="9">
    <location>
        <begin position="124"/>
        <end position="137"/>
    </location>
</feature>
<evidence type="ECO:0000313" key="13">
    <source>
        <dbReference type="Proteomes" id="UP000824998"/>
    </source>
</evidence>
<proteinExistence type="predicted"/>
<name>A0A9P7YC67_9HELO</name>
<gene>
    <name evidence="12" type="ORF">BJ875DRAFT_384748</name>
</gene>
<keyword evidence="10" id="KW-0732">Signal</keyword>
<keyword evidence="6" id="KW-0833">Ubl conjugation pathway</keyword>
<dbReference type="Pfam" id="PF13639">
    <property type="entry name" value="zf-RING_2"/>
    <property type="match status" value="1"/>
</dbReference>
<organism evidence="12 13">
    <name type="scientific">Amylocarpus encephaloides</name>
    <dbReference type="NCBI Taxonomy" id="45428"/>
    <lineage>
        <taxon>Eukaryota</taxon>
        <taxon>Fungi</taxon>
        <taxon>Dikarya</taxon>
        <taxon>Ascomycota</taxon>
        <taxon>Pezizomycotina</taxon>
        <taxon>Leotiomycetes</taxon>
        <taxon>Helotiales</taxon>
        <taxon>Helotiales incertae sedis</taxon>
        <taxon>Amylocarpus</taxon>
    </lineage>
</organism>
<feature type="region of interest" description="Disordered" evidence="9">
    <location>
        <begin position="68"/>
        <end position="164"/>
    </location>
</feature>
<feature type="non-terminal residue" evidence="12">
    <location>
        <position position="1"/>
    </location>
</feature>
<dbReference type="SUPFAM" id="SSF57850">
    <property type="entry name" value="RING/U-box"/>
    <property type="match status" value="1"/>
</dbReference>
<evidence type="ECO:0000256" key="3">
    <source>
        <dbReference type="ARBA" id="ARBA00022679"/>
    </source>
</evidence>
<dbReference type="InterPro" id="IPR051834">
    <property type="entry name" value="RING_finger_E3_ligase"/>
</dbReference>
<evidence type="ECO:0000313" key="12">
    <source>
        <dbReference type="EMBL" id="KAG9230621.1"/>
    </source>
</evidence>
<keyword evidence="5 8" id="KW-0863">Zinc-finger</keyword>
<evidence type="ECO:0000256" key="4">
    <source>
        <dbReference type="ARBA" id="ARBA00022723"/>
    </source>
</evidence>
<dbReference type="PANTHER" id="PTHR45931:SF3">
    <property type="entry name" value="RING ZINC FINGER-CONTAINING PROTEIN"/>
    <property type="match status" value="1"/>
</dbReference>
<keyword evidence="7" id="KW-0862">Zinc</keyword>
<dbReference type="Proteomes" id="UP000824998">
    <property type="component" value="Unassembled WGS sequence"/>
</dbReference>
<feature type="region of interest" description="Disordered" evidence="9">
    <location>
        <begin position="487"/>
        <end position="565"/>
    </location>
</feature>
<feature type="signal peptide" evidence="10">
    <location>
        <begin position="1"/>
        <end position="33"/>
    </location>
</feature>
<keyword evidence="4" id="KW-0479">Metal-binding</keyword>
<evidence type="ECO:0000256" key="1">
    <source>
        <dbReference type="ARBA" id="ARBA00000900"/>
    </source>
</evidence>
<comment type="catalytic activity">
    <reaction evidence="1">
        <text>S-ubiquitinyl-[E2 ubiquitin-conjugating enzyme]-L-cysteine + [acceptor protein]-L-lysine = [E2 ubiquitin-conjugating enzyme]-L-cysteine + N(6)-ubiquitinyl-[acceptor protein]-L-lysine.</text>
        <dbReference type="EC" id="2.3.2.27"/>
    </reaction>
</comment>
<evidence type="ECO:0000256" key="8">
    <source>
        <dbReference type="PROSITE-ProRule" id="PRU00175"/>
    </source>
</evidence>
<evidence type="ECO:0000256" key="6">
    <source>
        <dbReference type="ARBA" id="ARBA00022786"/>
    </source>
</evidence>
<feature type="compositionally biased region" description="Low complexity" evidence="9">
    <location>
        <begin position="535"/>
        <end position="545"/>
    </location>
</feature>
<feature type="region of interest" description="Disordered" evidence="9">
    <location>
        <begin position="263"/>
        <end position="282"/>
    </location>
</feature>
<feature type="compositionally biased region" description="Basic residues" evidence="9">
    <location>
        <begin position="523"/>
        <end position="534"/>
    </location>
</feature>
<sequence>TTTASRFFRNTGLAVSLGLTALAAYQSIRDAMADHPTRPGGGSTHLDAFAGREVVFCHQCEAEWFKEESGLVTSESDPRPTVQRLETPPETRSLRNHNPWATTDSDPDEADIEEHISHGPGGSTFFSHAIRSSSSPIYTGFHPRSPNLHSPNQDDNPHNGNPDLVLGDFHSMMSSLMGPGFQPGQAGRSVPDSLFTGGQLGNYRRFGGRTSDGANIIGGQFTFTTGGLLPRETPRPRDADEPQPGGLPVDDLTANAHLHTHHHDRDYDHDHDHIHGPPAGGMPPGLSALFASMINPANSRAGDAVYSQEALDSIISALMEQHPTSNAPGPASPDAIAALPKKKLHEKELGPEGKGECSVCMDDVHLGDEVVCLPCSHWFHETCVGAWLSEHNTCPICRKGIDTDTASSGGRRPSLGNSISQAHPGRHRLSGSGGERLHRSNTTGRRNEARLEAIRNNGRLTPTQEEGGHLAPRRRQIIDERNHREMDLLGSDPHRSTVYHPSTSNNIEPLIPRSEYENIASSSRRRSRLSRRRSSQSSNRVENSSGGSGPLNWLRNRWGGSGDRR</sequence>
<dbReference type="PROSITE" id="PS50089">
    <property type="entry name" value="ZF_RING_2"/>
    <property type="match status" value="1"/>
</dbReference>
<accession>A0A9P7YC67</accession>
<dbReference type="FunFam" id="3.30.40.10:FF:000127">
    <property type="entry name" value="E3 ubiquitin-protein ligase RNF181"/>
    <property type="match status" value="1"/>
</dbReference>
<evidence type="ECO:0000256" key="2">
    <source>
        <dbReference type="ARBA" id="ARBA00012483"/>
    </source>
</evidence>
<reference evidence="12" key="1">
    <citation type="journal article" date="2021" name="IMA Fungus">
        <title>Genomic characterization of three marine fungi, including Emericellopsis atlantica sp. nov. with signatures of a generalist lifestyle and marine biomass degradation.</title>
        <authorList>
            <person name="Hagestad O.C."/>
            <person name="Hou L."/>
            <person name="Andersen J.H."/>
            <person name="Hansen E.H."/>
            <person name="Altermark B."/>
            <person name="Li C."/>
            <person name="Kuhnert E."/>
            <person name="Cox R.J."/>
            <person name="Crous P.W."/>
            <person name="Spatafora J.W."/>
            <person name="Lail K."/>
            <person name="Amirebrahimi M."/>
            <person name="Lipzen A."/>
            <person name="Pangilinan J."/>
            <person name="Andreopoulos W."/>
            <person name="Hayes R.D."/>
            <person name="Ng V."/>
            <person name="Grigoriev I.V."/>
            <person name="Jackson S.A."/>
            <person name="Sutton T.D.S."/>
            <person name="Dobson A.D.W."/>
            <person name="Rama T."/>
        </authorList>
    </citation>
    <scope>NUCLEOTIDE SEQUENCE</scope>
    <source>
        <strain evidence="12">TRa018bII</strain>
    </source>
</reference>
<dbReference type="OrthoDB" id="8062037at2759"/>
<dbReference type="EMBL" id="MU251657">
    <property type="protein sequence ID" value="KAG9230621.1"/>
    <property type="molecule type" value="Genomic_DNA"/>
</dbReference>
<dbReference type="GO" id="GO:0006511">
    <property type="term" value="P:ubiquitin-dependent protein catabolic process"/>
    <property type="evidence" value="ECO:0007669"/>
    <property type="project" value="TreeGrafter"/>
</dbReference>
<feature type="compositionally biased region" description="Basic and acidic residues" evidence="9">
    <location>
        <begin position="263"/>
        <end position="275"/>
    </location>
</feature>
<comment type="caution">
    <text evidence="12">The sequence shown here is derived from an EMBL/GenBank/DDBJ whole genome shotgun (WGS) entry which is preliminary data.</text>
</comment>
<dbReference type="GO" id="GO:0008270">
    <property type="term" value="F:zinc ion binding"/>
    <property type="evidence" value="ECO:0007669"/>
    <property type="project" value="UniProtKB-KW"/>
</dbReference>
<evidence type="ECO:0000256" key="9">
    <source>
        <dbReference type="SAM" id="MobiDB-lite"/>
    </source>
</evidence>
<dbReference type="Gene3D" id="3.30.40.10">
    <property type="entry name" value="Zinc/RING finger domain, C3HC4 (zinc finger)"/>
    <property type="match status" value="1"/>
</dbReference>